<keyword evidence="3" id="KW-1185">Reference proteome</keyword>
<proteinExistence type="predicted"/>
<dbReference type="AlphaFoldDB" id="A0A9P6BYH1"/>
<reference evidence="2" key="1">
    <citation type="submission" date="2020-11" db="EMBL/GenBank/DDBJ databases">
        <authorList>
            <consortium name="DOE Joint Genome Institute"/>
            <person name="Ahrendt S."/>
            <person name="Riley R."/>
            <person name="Andreopoulos W."/>
            <person name="Labutti K."/>
            <person name="Pangilinan J."/>
            <person name="Ruiz-Duenas F.J."/>
            <person name="Barrasa J.M."/>
            <person name="Sanchez-Garcia M."/>
            <person name="Camarero S."/>
            <person name="Miyauchi S."/>
            <person name="Serrano A."/>
            <person name="Linde D."/>
            <person name="Babiker R."/>
            <person name="Drula E."/>
            <person name="Ayuso-Fernandez I."/>
            <person name="Pacheco R."/>
            <person name="Padilla G."/>
            <person name="Ferreira P."/>
            <person name="Barriuso J."/>
            <person name="Kellner H."/>
            <person name="Castanera R."/>
            <person name="Alfaro M."/>
            <person name="Ramirez L."/>
            <person name="Pisabarro A.G."/>
            <person name="Kuo A."/>
            <person name="Tritt A."/>
            <person name="Lipzen A."/>
            <person name="He G."/>
            <person name="Yan M."/>
            <person name="Ng V."/>
            <person name="Cullen D."/>
            <person name="Martin F."/>
            <person name="Rosso M.-N."/>
            <person name="Henrissat B."/>
            <person name="Hibbett D."/>
            <person name="Martinez A.T."/>
            <person name="Grigoriev I.V."/>
        </authorList>
    </citation>
    <scope>NUCLEOTIDE SEQUENCE</scope>
    <source>
        <strain evidence="2">MF-IS2</strain>
    </source>
</reference>
<evidence type="ECO:0000313" key="3">
    <source>
        <dbReference type="Proteomes" id="UP000807342"/>
    </source>
</evidence>
<sequence length="109" mass="11608">MKFTLSALGIKLRELLTGHGKTPKPDEGKSWKPRGPSDTGGGTENGQAKPVIARPSDVGSTTSSNRRPVEGASGTNNKKKTSDDKKKTSKSGMLSNILRKGKDEQNESQ</sequence>
<dbReference type="EMBL" id="MU151392">
    <property type="protein sequence ID" value="KAF9444232.1"/>
    <property type="molecule type" value="Genomic_DNA"/>
</dbReference>
<name>A0A9P6BYH1_9AGAR</name>
<evidence type="ECO:0000313" key="2">
    <source>
        <dbReference type="EMBL" id="KAF9444232.1"/>
    </source>
</evidence>
<gene>
    <name evidence="2" type="ORF">P691DRAFT_807693</name>
</gene>
<protein>
    <submittedName>
        <fullName evidence="2">Uncharacterized protein</fullName>
    </submittedName>
</protein>
<dbReference type="Proteomes" id="UP000807342">
    <property type="component" value="Unassembled WGS sequence"/>
</dbReference>
<organism evidence="2 3">
    <name type="scientific">Macrolepiota fuliginosa MF-IS2</name>
    <dbReference type="NCBI Taxonomy" id="1400762"/>
    <lineage>
        <taxon>Eukaryota</taxon>
        <taxon>Fungi</taxon>
        <taxon>Dikarya</taxon>
        <taxon>Basidiomycota</taxon>
        <taxon>Agaricomycotina</taxon>
        <taxon>Agaricomycetes</taxon>
        <taxon>Agaricomycetidae</taxon>
        <taxon>Agaricales</taxon>
        <taxon>Agaricineae</taxon>
        <taxon>Agaricaceae</taxon>
        <taxon>Macrolepiota</taxon>
    </lineage>
</organism>
<feature type="region of interest" description="Disordered" evidence="1">
    <location>
        <begin position="13"/>
        <end position="109"/>
    </location>
</feature>
<comment type="caution">
    <text evidence="2">The sequence shown here is derived from an EMBL/GenBank/DDBJ whole genome shotgun (WGS) entry which is preliminary data.</text>
</comment>
<feature type="compositionally biased region" description="Basic and acidic residues" evidence="1">
    <location>
        <begin position="100"/>
        <end position="109"/>
    </location>
</feature>
<evidence type="ECO:0000256" key="1">
    <source>
        <dbReference type="SAM" id="MobiDB-lite"/>
    </source>
</evidence>
<accession>A0A9P6BYH1</accession>